<dbReference type="AlphaFoldDB" id="A0A3P7F7U1"/>
<gene>
    <name evidence="2" type="ORF">SSLN_LOCUS20216</name>
</gene>
<feature type="compositionally biased region" description="Low complexity" evidence="1">
    <location>
        <begin position="14"/>
        <end position="23"/>
    </location>
</feature>
<sequence length="180" mass="18846">MAAWSSSCSGISSAARGISSGSAVEGGGGGGGGEYRGSESAGARRRGPGTSAAFAEASCACCSTSCQTPRSENRSKGKRGWQKGLGGRQEDRQSCVAANQHPAGMAEEKGQKEKVRSLLSETFCETYVPQIGSNKNTDRHFPLFFIHPKVCMTSTGKLNGLKSNSWQLCGFINLDAQILS</sequence>
<dbReference type="Proteomes" id="UP000275846">
    <property type="component" value="Unassembled WGS sequence"/>
</dbReference>
<dbReference type="EMBL" id="UYSU01054828">
    <property type="protein sequence ID" value="VDM06602.1"/>
    <property type="molecule type" value="Genomic_DNA"/>
</dbReference>
<keyword evidence="3" id="KW-1185">Reference proteome</keyword>
<proteinExistence type="predicted"/>
<evidence type="ECO:0000313" key="2">
    <source>
        <dbReference type="EMBL" id="VDM06602.1"/>
    </source>
</evidence>
<accession>A0A3P7F7U1</accession>
<reference evidence="2 3" key="1">
    <citation type="submission" date="2018-11" db="EMBL/GenBank/DDBJ databases">
        <authorList>
            <consortium name="Pathogen Informatics"/>
        </authorList>
    </citation>
    <scope>NUCLEOTIDE SEQUENCE [LARGE SCALE GENOMIC DNA]</scope>
    <source>
        <strain evidence="2 3">NST_G2</strain>
    </source>
</reference>
<protein>
    <submittedName>
        <fullName evidence="2">Uncharacterized protein</fullName>
    </submittedName>
</protein>
<evidence type="ECO:0000256" key="1">
    <source>
        <dbReference type="SAM" id="MobiDB-lite"/>
    </source>
</evidence>
<name>A0A3P7F7U1_SCHSO</name>
<organism evidence="2 3">
    <name type="scientific">Schistocephalus solidus</name>
    <name type="common">Tapeworm</name>
    <dbReference type="NCBI Taxonomy" id="70667"/>
    <lineage>
        <taxon>Eukaryota</taxon>
        <taxon>Metazoa</taxon>
        <taxon>Spiralia</taxon>
        <taxon>Lophotrochozoa</taxon>
        <taxon>Platyhelminthes</taxon>
        <taxon>Cestoda</taxon>
        <taxon>Eucestoda</taxon>
        <taxon>Diphyllobothriidea</taxon>
        <taxon>Diphyllobothriidae</taxon>
        <taxon>Schistocephalus</taxon>
    </lineage>
</organism>
<evidence type="ECO:0000313" key="3">
    <source>
        <dbReference type="Proteomes" id="UP000275846"/>
    </source>
</evidence>
<feature type="compositionally biased region" description="Gly residues" evidence="1">
    <location>
        <begin position="24"/>
        <end position="35"/>
    </location>
</feature>
<feature type="region of interest" description="Disordered" evidence="1">
    <location>
        <begin position="64"/>
        <end position="111"/>
    </location>
</feature>
<feature type="region of interest" description="Disordered" evidence="1">
    <location>
        <begin position="14"/>
        <end position="49"/>
    </location>
</feature>